<dbReference type="STRING" id="102285.A0A0R3TBP5"/>
<proteinExistence type="predicted"/>
<feature type="region of interest" description="Disordered" evidence="1">
    <location>
        <begin position="13"/>
        <end position="65"/>
    </location>
</feature>
<evidence type="ECO:0000256" key="1">
    <source>
        <dbReference type="SAM" id="MobiDB-lite"/>
    </source>
</evidence>
<reference evidence="2" key="1">
    <citation type="submission" date="2017-02" db="UniProtKB">
        <authorList>
            <consortium name="WormBaseParasite"/>
        </authorList>
    </citation>
    <scope>IDENTIFICATION</scope>
</reference>
<dbReference type="AlphaFoldDB" id="A0A0R3TBP5"/>
<accession>A0A0R3TBP5</accession>
<name>A0A0R3TBP5_RODNA</name>
<dbReference type="WBParaSite" id="HNAJ_0000448401-mRNA-1">
    <property type="protein sequence ID" value="HNAJ_0000448401-mRNA-1"/>
    <property type="gene ID" value="HNAJ_0000448401"/>
</dbReference>
<sequence>LRLSNRLRRCSDNLAQKIGAPSSDTNSPVGQSSRKGNLRSSTSLHQELSDSLSNMRTVEQQLQCT</sequence>
<protein>
    <submittedName>
        <fullName evidence="2">Kinesin motor domain-containing protein</fullName>
    </submittedName>
</protein>
<feature type="compositionally biased region" description="Polar residues" evidence="1">
    <location>
        <begin position="22"/>
        <end position="65"/>
    </location>
</feature>
<evidence type="ECO:0000313" key="2">
    <source>
        <dbReference type="WBParaSite" id="HNAJ_0000448401-mRNA-1"/>
    </source>
</evidence>
<organism evidence="2">
    <name type="scientific">Rodentolepis nana</name>
    <name type="common">Dwarf tapeworm</name>
    <name type="synonym">Hymenolepis nana</name>
    <dbReference type="NCBI Taxonomy" id="102285"/>
    <lineage>
        <taxon>Eukaryota</taxon>
        <taxon>Metazoa</taxon>
        <taxon>Spiralia</taxon>
        <taxon>Lophotrochozoa</taxon>
        <taxon>Platyhelminthes</taxon>
        <taxon>Cestoda</taxon>
        <taxon>Eucestoda</taxon>
        <taxon>Cyclophyllidea</taxon>
        <taxon>Hymenolepididae</taxon>
        <taxon>Rodentolepis</taxon>
    </lineage>
</organism>